<reference evidence="1 2" key="1">
    <citation type="journal article" date="2019" name="Int. J. Syst. Evol. Microbiol.">
        <title>The Global Catalogue of Microorganisms (GCM) 10K type strain sequencing project: providing services to taxonomists for standard genome sequencing and annotation.</title>
        <authorList>
            <consortium name="The Broad Institute Genomics Platform"/>
            <consortium name="The Broad Institute Genome Sequencing Center for Infectious Disease"/>
            <person name="Wu L."/>
            <person name="Ma J."/>
        </authorList>
    </citation>
    <scope>NUCLEOTIDE SEQUENCE [LARGE SCALE GENOMIC DNA]</scope>
    <source>
        <strain evidence="1 2">JCM 14545</strain>
    </source>
</reference>
<sequence length="580" mass="64169">MSHHHGLNWLISTAPEDVTVLSGAGISVEGPSSLPTGWELTERIFTAYFPPGTLNRVLSAHLDIGWNVTPPCPDDPPGTDARPPRLETVLGVVARAHGGRAVDDSVADVARAASNRLHRFLAHHVARGGINLTANFDLCIEKAIAAHGHAPGMDRILHFHGSTGPRGGVLGATLERIEKGFPPDLANRFITGLRARPALLVLGYSGSDFFDVDVAVHSLAADGLAGMRVLWLLHSTHAPHFVTADKDLPPLVTGLRRAGAQVDLLCGPTSFVLDLLGRGWGFPPLGDAEARRPSPPVITVDDSLREVAALELFLEIGVFTQVRKMLATPPAKASPALVRSATSATLWELGRWNDLRQYWRRVRPATAEERIQRLERIGATWWVQGRLVPAYLWLTWHRRHADGEAKQVLAETEGRVLEHMLRTPDLAWFARPVAKRLLDVLEVPTQAAGVRPYRTRSDLRSSLEHAIAGSARDDHASVSSEWFGQAGSLLAWITYRHRTLRDTYHPSVDVAELNARYRKLRDQYSALGSFSGALRTVLLPGAERVFTTREVLNDLRRLQHAPWHRIRILVRHWHAKHRPV</sequence>
<gene>
    <name evidence="1" type="ORF">GCM10009754_01340</name>
</gene>
<proteinExistence type="predicted"/>
<evidence type="ECO:0000313" key="1">
    <source>
        <dbReference type="EMBL" id="GAA1938051.1"/>
    </source>
</evidence>
<evidence type="ECO:0000313" key="2">
    <source>
        <dbReference type="Proteomes" id="UP001501116"/>
    </source>
</evidence>
<protein>
    <recommendedName>
        <fullName evidence="3">SIR2-like domain-containing protein</fullName>
    </recommendedName>
</protein>
<dbReference type="Proteomes" id="UP001501116">
    <property type="component" value="Unassembled WGS sequence"/>
</dbReference>
<accession>A0ABN2Q0S8</accession>
<dbReference type="Gene3D" id="3.40.50.1220">
    <property type="entry name" value="TPP-binding domain"/>
    <property type="match status" value="1"/>
</dbReference>
<organism evidence="1 2">
    <name type="scientific">Amycolatopsis minnesotensis</name>
    <dbReference type="NCBI Taxonomy" id="337894"/>
    <lineage>
        <taxon>Bacteria</taxon>
        <taxon>Bacillati</taxon>
        <taxon>Actinomycetota</taxon>
        <taxon>Actinomycetes</taxon>
        <taxon>Pseudonocardiales</taxon>
        <taxon>Pseudonocardiaceae</taxon>
        <taxon>Amycolatopsis</taxon>
    </lineage>
</organism>
<name>A0ABN2Q0S8_9PSEU</name>
<dbReference type="EMBL" id="BAAANN010000001">
    <property type="protein sequence ID" value="GAA1938051.1"/>
    <property type="molecule type" value="Genomic_DNA"/>
</dbReference>
<comment type="caution">
    <text evidence="1">The sequence shown here is derived from an EMBL/GenBank/DDBJ whole genome shotgun (WGS) entry which is preliminary data.</text>
</comment>
<evidence type="ECO:0008006" key="3">
    <source>
        <dbReference type="Google" id="ProtNLM"/>
    </source>
</evidence>
<keyword evidence="2" id="KW-1185">Reference proteome</keyword>